<dbReference type="RefSeq" id="WP_081149292.1">
    <property type="nucleotide sequence ID" value="NZ_LVYD01000051.1"/>
</dbReference>
<keyword evidence="4 5" id="KW-1283">Bacterial microcompartment</keyword>
<dbReference type="GO" id="GO:0046336">
    <property type="term" value="P:ethanolamine catabolic process"/>
    <property type="evidence" value="ECO:0007669"/>
    <property type="project" value="UniProtKB-UniRule"/>
</dbReference>
<keyword evidence="1 5" id="KW-0846">Cobalamin</keyword>
<dbReference type="STRING" id="1703345.A3860_28725"/>
<dbReference type="GO" id="GO:0009350">
    <property type="term" value="C:ethanolamine ammonia-lyase complex"/>
    <property type="evidence" value="ECO:0007669"/>
    <property type="project" value="UniProtKB-UniRule"/>
</dbReference>
<evidence type="ECO:0000256" key="1">
    <source>
        <dbReference type="ARBA" id="ARBA00022628"/>
    </source>
</evidence>
<dbReference type="PANTHER" id="PTHR39330">
    <property type="entry name" value="ETHANOLAMINE AMMONIA-LYASE LIGHT CHAIN"/>
    <property type="match status" value="1"/>
</dbReference>
<evidence type="ECO:0000256" key="4">
    <source>
        <dbReference type="ARBA" id="ARBA00024446"/>
    </source>
</evidence>
<evidence type="ECO:0000256" key="3">
    <source>
        <dbReference type="ARBA" id="ARBA00023285"/>
    </source>
</evidence>
<comment type="subunit">
    <text evidence="5">The basic unit is a heterodimer which dimerizes to form tetramers. The heterotetramers trimerize; 6 large subunits form a core ring with 6 small subunits projecting outwards.</text>
</comment>
<name>A0A1V9FVM4_9BACT</name>
<dbReference type="Gene3D" id="1.10.30.40">
    <property type="entry name" value="Ethanolamine ammonia-lyase light chain (EutC), N-terminal domain"/>
    <property type="match status" value="1"/>
</dbReference>
<keyword evidence="7" id="KW-1185">Reference proteome</keyword>
<dbReference type="EMBL" id="LVYD01000051">
    <property type="protein sequence ID" value="OQP62348.1"/>
    <property type="molecule type" value="Genomic_DNA"/>
</dbReference>
<comment type="function">
    <text evidence="5">Catalyzes the deamination of various vicinal amino-alcohols to oxo compounds. Allows this organism to utilize ethanolamine as the sole source of nitrogen and carbon in the presence of external vitamin B12.</text>
</comment>
<dbReference type="GO" id="GO:0008851">
    <property type="term" value="F:ethanolamine ammonia-lyase activity"/>
    <property type="evidence" value="ECO:0007669"/>
    <property type="project" value="UniProtKB-UniRule"/>
</dbReference>
<dbReference type="InterPro" id="IPR042251">
    <property type="entry name" value="EutC_C"/>
</dbReference>
<sequence length="259" mass="28273">MKEIQKPIVQTDPWAALKEFTAARIALGRTGTAEPLQAMLQFRLAHANARDAVYAVFDQQRLLQELRSLQQAVFVLHTQAAGRSEYLQYPHRGRRLLAKAADELKSFNSTSYDICLVLADGLSATAINNHAIPVLKLLLPLFEKYGLSLAPICLVQEGRVAIGDECGSLLRARLVAVLIGERPGLSSPDSLGVYLTYQPVPGLTDESRNCISNIRPEGLNYTAAAEKICSLIRESLRLQLSGVGLKDNTTALPGNEEHG</sequence>
<keyword evidence="3 5" id="KW-0170">Cobalt</keyword>
<evidence type="ECO:0000256" key="2">
    <source>
        <dbReference type="ARBA" id="ARBA00023239"/>
    </source>
</evidence>
<keyword evidence="2 5" id="KW-0456">Lyase</keyword>
<dbReference type="Proteomes" id="UP000192796">
    <property type="component" value="Unassembled WGS sequence"/>
</dbReference>
<evidence type="ECO:0000313" key="6">
    <source>
        <dbReference type="EMBL" id="OQP62348.1"/>
    </source>
</evidence>
<feature type="binding site" evidence="5">
    <location>
        <position position="160"/>
    </location>
    <ligand>
        <name>adenosylcob(III)alamin</name>
        <dbReference type="ChEBI" id="CHEBI:18408"/>
    </ligand>
</feature>
<comment type="subcellular location">
    <subcellularLocation>
        <location evidence="5">Bacterial microcompartment</location>
    </subcellularLocation>
</comment>
<comment type="similarity">
    <text evidence="5">Belongs to the EutC family.</text>
</comment>
<organism evidence="6 7">
    <name type="scientific">Niastella vici</name>
    <dbReference type="NCBI Taxonomy" id="1703345"/>
    <lineage>
        <taxon>Bacteria</taxon>
        <taxon>Pseudomonadati</taxon>
        <taxon>Bacteroidota</taxon>
        <taxon>Chitinophagia</taxon>
        <taxon>Chitinophagales</taxon>
        <taxon>Chitinophagaceae</taxon>
        <taxon>Niastella</taxon>
    </lineage>
</organism>
<dbReference type="PANTHER" id="PTHR39330:SF1">
    <property type="entry name" value="ETHANOLAMINE AMMONIA-LYASE SMALL SUBUNIT"/>
    <property type="match status" value="1"/>
</dbReference>
<dbReference type="HAMAP" id="MF_00601">
    <property type="entry name" value="EutC"/>
    <property type="match status" value="1"/>
</dbReference>
<protein>
    <recommendedName>
        <fullName evidence="5">Ethanolamine ammonia-lyase small subunit</fullName>
        <shortName evidence="5">EAL small subunit</shortName>
        <ecNumber evidence="5">4.3.1.7</ecNumber>
    </recommendedName>
</protein>
<comment type="cofactor">
    <cofactor evidence="5">
        <name>adenosylcob(III)alamin</name>
        <dbReference type="ChEBI" id="CHEBI:18408"/>
    </cofactor>
    <text evidence="5">Binds between the large and small subunits.</text>
</comment>
<dbReference type="InterPro" id="IPR009246">
    <property type="entry name" value="EutC"/>
</dbReference>
<evidence type="ECO:0000256" key="5">
    <source>
        <dbReference type="HAMAP-Rule" id="MF_00601"/>
    </source>
</evidence>
<comment type="caution">
    <text evidence="6">The sequence shown here is derived from an EMBL/GenBank/DDBJ whole genome shotgun (WGS) entry which is preliminary data.</text>
</comment>
<evidence type="ECO:0000313" key="7">
    <source>
        <dbReference type="Proteomes" id="UP000192796"/>
    </source>
</evidence>
<dbReference type="GO" id="GO:0031471">
    <property type="term" value="C:ethanolamine degradation polyhedral organelle"/>
    <property type="evidence" value="ECO:0007669"/>
    <property type="project" value="UniProtKB-UniRule"/>
</dbReference>
<accession>A0A1V9FVM4</accession>
<dbReference type="GO" id="GO:0006520">
    <property type="term" value="P:amino acid metabolic process"/>
    <property type="evidence" value="ECO:0007669"/>
    <property type="project" value="InterPro"/>
</dbReference>
<feature type="binding site" evidence="5">
    <location>
        <position position="210"/>
    </location>
    <ligand>
        <name>adenosylcob(III)alamin</name>
        <dbReference type="ChEBI" id="CHEBI:18408"/>
    </ligand>
</feature>
<dbReference type="Pfam" id="PF05985">
    <property type="entry name" value="EutC"/>
    <property type="match status" value="1"/>
</dbReference>
<reference evidence="6 7" key="1">
    <citation type="submission" date="2016-03" db="EMBL/GenBank/DDBJ databases">
        <title>Niastella vici sp. nov., isolated from farmland soil.</title>
        <authorList>
            <person name="Chen L."/>
            <person name="Wang D."/>
            <person name="Yang S."/>
            <person name="Wang G."/>
        </authorList>
    </citation>
    <scope>NUCLEOTIDE SEQUENCE [LARGE SCALE GENOMIC DNA]</scope>
    <source>
        <strain evidence="6 7">DJ57</strain>
    </source>
</reference>
<dbReference type="NCBIfam" id="NF003971">
    <property type="entry name" value="PRK05465.1"/>
    <property type="match status" value="1"/>
</dbReference>
<dbReference type="InterPro" id="IPR042255">
    <property type="entry name" value="EutC_N"/>
</dbReference>
<comment type="catalytic activity">
    <reaction evidence="5">
        <text>ethanolamine = acetaldehyde + NH4(+)</text>
        <dbReference type="Rhea" id="RHEA:15313"/>
        <dbReference type="ChEBI" id="CHEBI:15343"/>
        <dbReference type="ChEBI" id="CHEBI:28938"/>
        <dbReference type="ChEBI" id="CHEBI:57603"/>
        <dbReference type="EC" id="4.3.1.7"/>
    </reaction>
</comment>
<comment type="pathway">
    <text evidence="5">Amine and polyamine degradation; ethanolamine degradation.</text>
</comment>
<dbReference type="GO" id="GO:0031419">
    <property type="term" value="F:cobalamin binding"/>
    <property type="evidence" value="ECO:0007669"/>
    <property type="project" value="UniProtKB-UniRule"/>
</dbReference>
<dbReference type="PIRSF" id="PIRSF018982">
    <property type="entry name" value="EutC"/>
    <property type="match status" value="1"/>
</dbReference>
<dbReference type="OrthoDB" id="114248at2"/>
<gene>
    <name evidence="5" type="primary">eutC</name>
    <name evidence="6" type="ORF">A3860_28725</name>
</gene>
<feature type="binding site" evidence="5">
    <location>
        <position position="181"/>
    </location>
    <ligand>
        <name>adenosylcob(III)alamin</name>
        <dbReference type="ChEBI" id="CHEBI:18408"/>
    </ligand>
</feature>
<dbReference type="Gene3D" id="3.40.50.11240">
    <property type="entry name" value="Ethanolamine ammonia-lyase light chain (EutC)"/>
    <property type="match status" value="1"/>
</dbReference>
<dbReference type="UniPathway" id="UPA00560"/>
<dbReference type="EC" id="4.3.1.7" evidence="5"/>
<proteinExistence type="inferred from homology"/>
<dbReference type="AlphaFoldDB" id="A0A1V9FVM4"/>